<proteinExistence type="predicted"/>
<keyword evidence="4 5" id="KW-0472">Membrane</keyword>
<evidence type="ECO:0000256" key="3">
    <source>
        <dbReference type="ARBA" id="ARBA00022989"/>
    </source>
</evidence>
<evidence type="ECO:0000256" key="2">
    <source>
        <dbReference type="ARBA" id="ARBA00022692"/>
    </source>
</evidence>
<evidence type="ECO:0000313" key="8">
    <source>
        <dbReference type="Proteomes" id="UP000053825"/>
    </source>
</evidence>
<keyword evidence="8" id="KW-1185">Reference proteome</keyword>
<feature type="transmembrane region" description="Helical" evidence="5">
    <location>
        <begin position="234"/>
        <end position="254"/>
    </location>
</feature>
<feature type="transmembrane region" description="Helical" evidence="5">
    <location>
        <begin position="94"/>
        <end position="117"/>
    </location>
</feature>
<evidence type="ECO:0000313" key="7">
    <source>
        <dbReference type="EMBL" id="KOC62897.1"/>
    </source>
</evidence>
<feature type="transmembrane region" description="Helical" evidence="5">
    <location>
        <begin position="165"/>
        <end position="184"/>
    </location>
</feature>
<feature type="transmembrane region" description="Helical" evidence="5">
    <location>
        <begin position="288"/>
        <end position="319"/>
    </location>
</feature>
<dbReference type="Proteomes" id="UP000053825">
    <property type="component" value="Unassembled WGS sequence"/>
</dbReference>
<dbReference type="GO" id="GO:0016020">
    <property type="term" value="C:membrane"/>
    <property type="evidence" value="ECO:0007669"/>
    <property type="project" value="UniProtKB-SubCell"/>
</dbReference>
<dbReference type="AlphaFoldDB" id="A0A0L7QWA8"/>
<keyword evidence="3 5" id="KW-1133">Transmembrane helix</keyword>
<dbReference type="SUPFAM" id="SSF52091">
    <property type="entry name" value="SpoIIaa-like"/>
    <property type="match status" value="1"/>
</dbReference>
<dbReference type="PANTHER" id="PTHR11814">
    <property type="entry name" value="SULFATE TRANSPORTER"/>
    <property type="match status" value="1"/>
</dbReference>
<dbReference type="InterPro" id="IPR011547">
    <property type="entry name" value="SLC26A/SulP_dom"/>
</dbReference>
<dbReference type="InterPro" id="IPR001902">
    <property type="entry name" value="SLC26A/SulP_fam"/>
</dbReference>
<feature type="transmembrane region" description="Helical" evidence="5">
    <location>
        <begin position="6"/>
        <end position="26"/>
    </location>
</feature>
<dbReference type="OrthoDB" id="288203at2759"/>
<dbReference type="Pfam" id="PF00916">
    <property type="entry name" value="Sulfate_transp"/>
    <property type="match status" value="1"/>
</dbReference>
<comment type="subcellular location">
    <subcellularLocation>
        <location evidence="1">Membrane</location>
        <topology evidence="1">Multi-pass membrane protein</topology>
    </subcellularLocation>
</comment>
<feature type="transmembrane region" description="Helical" evidence="5">
    <location>
        <begin position="260"/>
        <end position="281"/>
    </location>
</feature>
<organism evidence="7 8">
    <name type="scientific">Habropoda laboriosa</name>
    <dbReference type="NCBI Taxonomy" id="597456"/>
    <lineage>
        <taxon>Eukaryota</taxon>
        <taxon>Metazoa</taxon>
        <taxon>Ecdysozoa</taxon>
        <taxon>Arthropoda</taxon>
        <taxon>Hexapoda</taxon>
        <taxon>Insecta</taxon>
        <taxon>Pterygota</taxon>
        <taxon>Neoptera</taxon>
        <taxon>Endopterygota</taxon>
        <taxon>Hymenoptera</taxon>
        <taxon>Apocrita</taxon>
        <taxon>Aculeata</taxon>
        <taxon>Apoidea</taxon>
        <taxon>Anthophila</taxon>
        <taxon>Apidae</taxon>
        <taxon>Habropoda</taxon>
    </lineage>
</organism>
<reference evidence="7 8" key="1">
    <citation type="submission" date="2015-07" db="EMBL/GenBank/DDBJ databases">
        <title>The genome of Habropoda laboriosa.</title>
        <authorList>
            <person name="Pan H."/>
            <person name="Kapheim K."/>
        </authorList>
    </citation>
    <scope>NUCLEOTIDE SEQUENCE [LARGE SCALE GENOMIC DNA]</scope>
    <source>
        <strain evidence="7">0110345459</strain>
    </source>
</reference>
<name>A0A0L7QWA8_9HYME</name>
<evidence type="ECO:0000256" key="1">
    <source>
        <dbReference type="ARBA" id="ARBA00004141"/>
    </source>
</evidence>
<dbReference type="InterPro" id="IPR036513">
    <property type="entry name" value="STAS_dom_sf"/>
</dbReference>
<gene>
    <name evidence="7" type="ORF">WH47_02600</name>
</gene>
<evidence type="ECO:0000256" key="5">
    <source>
        <dbReference type="SAM" id="Phobius"/>
    </source>
</evidence>
<dbReference type="GO" id="GO:0055085">
    <property type="term" value="P:transmembrane transport"/>
    <property type="evidence" value="ECO:0007669"/>
    <property type="project" value="InterPro"/>
</dbReference>
<protein>
    <submittedName>
        <fullName evidence="7">Sodium-independent sulfate anion transporter</fullName>
    </submittedName>
</protein>
<keyword evidence="2 5" id="KW-0812">Transmembrane</keyword>
<feature type="domain" description="SLC26A/SulP transporter" evidence="6">
    <location>
        <begin position="3"/>
        <end position="294"/>
    </location>
</feature>
<accession>A0A0L7QWA8</accession>
<sequence>MPVTSGFISATSIIIIVSQLQGLLGLKFKAHNIVDNLKKICQNFHNIRIPDFTLGLCSIAFLLIFRKLKEIDCSCGKDNDRPKKNGTAAFLKKFSWFLSISRNALVIVITSTIAFYLEKTGSSPFILSGKIESGLPKLSVPPFSSQVGNQTYTFLDMCSHYGTGLIVLPLVSVLANVAIAKAFANGSSVNATQEMLTLGLCNILGSFVSSMPAAGAFTRSAVISASGVRTPMAGIYVGTMTLLALSFLTPYFYYIPRSTLAAVLISAVIFIIDLKIIKLLWKGCKRDAFAAIVTFLVSVICGVELGLLVGALFNLIFFIRPGARPQIKVIQCKTELGNKYVVLKPDTSLLYPAANYFCNKVMEIVCKYDGNNVPFIIDCERIHNIDYTAIKGIELISSNINAEEKKLWFLNVNLETFDIIQAFADSKYFYFIDKEDEISAIFQGICYTTAFRKYDRTYSIYMC</sequence>
<evidence type="ECO:0000256" key="4">
    <source>
        <dbReference type="ARBA" id="ARBA00023136"/>
    </source>
</evidence>
<feature type="transmembrane region" description="Helical" evidence="5">
    <location>
        <begin position="196"/>
        <end position="222"/>
    </location>
</feature>
<evidence type="ECO:0000259" key="6">
    <source>
        <dbReference type="Pfam" id="PF00916"/>
    </source>
</evidence>
<dbReference type="CDD" id="cd07042">
    <property type="entry name" value="STAS_SulP_like_sulfate_transporter"/>
    <property type="match status" value="1"/>
</dbReference>
<dbReference type="Gene3D" id="3.30.750.24">
    <property type="entry name" value="STAS domain"/>
    <property type="match status" value="1"/>
</dbReference>
<dbReference type="EMBL" id="KQ414716">
    <property type="protein sequence ID" value="KOC62897.1"/>
    <property type="molecule type" value="Genomic_DNA"/>
</dbReference>
<dbReference type="STRING" id="597456.A0A0L7QWA8"/>